<protein>
    <submittedName>
        <fullName evidence="5">Cytochrome P450</fullName>
    </submittedName>
</protein>
<accession>A0ABT9Z0Y5</accession>
<dbReference type="SUPFAM" id="SSF48264">
    <property type="entry name" value="Cytochrome P450"/>
    <property type="match status" value="1"/>
</dbReference>
<keyword evidence="2 4" id="KW-0349">Heme</keyword>
<evidence type="ECO:0000256" key="2">
    <source>
        <dbReference type="ARBA" id="ARBA00022617"/>
    </source>
</evidence>
<organism evidence="5 6">
    <name type="scientific">Metabacillus niabensis</name>
    <dbReference type="NCBI Taxonomy" id="324854"/>
    <lineage>
        <taxon>Bacteria</taxon>
        <taxon>Bacillati</taxon>
        <taxon>Bacillota</taxon>
        <taxon>Bacilli</taxon>
        <taxon>Bacillales</taxon>
        <taxon>Bacillaceae</taxon>
        <taxon>Metabacillus</taxon>
    </lineage>
</organism>
<dbReference type="PROSITE" id="PS00086">
    <property type="entry name" value="CYTOCHROME_P450"/>
    <property type="match status" value="1"/>
</dbReference>
<keyword evidence="4" id="KW-0408">Iron</keyword>
<comment type="similarity">
    <text evidence="1 4">Belongs to the cytochrome P450 family.</text>
</comment>
<dbReference type="Pfam" id="PF00067">
    <property type="entry name" value="p450"/>
    <property type="match status" value="1"/>
</dbReference>
<keyword evidence="6" id="KW-1185">Reference proteome</keyword>
<comment type="caution">
    <text evidence="5">The sequence shown here is derived from an EMBL/GenBank/DDBJ whole genome shotgun (WGS) entry which is preliminary data.</text>
</comment>
<dbReference type="InterPro" id="IPR002397">
    <property type="entry name" value="Cyt_P450_B"/>
</dbReference>
<evidence type="ECO:0000256" key="3">
    <source>
        <dbReference type="ARBA" id="ARBA00023033"/>
    </source>
</evidence>
<sequence length="397" mass="45900">MKFKTDEIFSKEFHQNPYEYYKEIRSHQPFAKVKLMDGLVTWMAFTYEAAEAVLKDARFIKDRKKLYPENITDENTQPITQSMLFVDPPDHRRLRNLVQYGFTPKKIKELDVRIEEIAREQIELMKNKDVVEFIEEYAFPIPIRVICELLGVPQEDQMDFQRWSHVVVDINEPSEYEEAMGEFLEYLEKLIEQKKDTPKNDLLSELIRAEENGDTLSKNELYGVIMLLIVAGHETTVNLIANGLLALLTHPDQLSLLKEQPHLMPQAIEEFLRYNGPVEFSTDRWASDSFTFMGQKVSKGDHVIVSLASADHDPAIFSKPEEFDITREKSPHLAFGKGVHYCLGAPLARLEGEIALRVLLEAFPHITLACDQSELEWRQSIIIRGLKRLPIILNAKL</sequence>
<evidence type="ECO:0000256" key="4">
    <source>
        <dbReference type="RuleBase" id="RU000461"/>
    </source>
</evidence>
<keyword evidence="3 4" id="KW-0503">Monooxygenase</keyword>
<dbReference type="RefSeq" id="WP_174881192.1">
    <property type="nucleotide sequence ID" value="NZ_CADEPK010000322.1"/>
</dbReference>
<dbReference type="PANTHER" id="PTHR46696">
    <property type="entry name" value="P450, PUTATIVE (EUROFUNG)-RELATED"/>
    <property type="match status" value="1"/>
</dbReference>
<name>A0ABT9Z0Y5_9BACI</name>
<evidence type="ECO:0000256" key="1">
    <source>
        <dbReference type="ARBA" id="ARBA00010617"/>
    </source>
</evidence>
<evidence type="ECO:0000313" key="5">
    <source>
        <dbReference type="EMBL" id="MDQ0225516.1"/>
    </source>
</evidence>
<dbReference type="InterPro" id="IPR017972">
    <property type="entry name" value="Cyt_P450_CS"/>
</dbReference>
<reference evidence="5 6" key="1">
    <citation type="submission" date="2023-07" db="EMBL/GenBank/DDBJ databases">
        <title>Genomic Encyclopedia of Type Strains, Phase IV (KMG-IV): sequencing the most valuable type-strain genomes for metagenomic binning, comparative biology and taxonomic classification.</title>
        <authorList>
            <person name="Goeker M."/>
        </authorList>
    </citation>
    <scope>NUCLEOTIDE SEQUENCE [LARGE SCALE GENOMIC DNA]</scope>
    <source>
        <strain evidence="5 6">DSM 17723</strain>
    </source>
</reference>
<dbReference type="PANTHER" id="PTHR46696:SF1">
    <property type="entry name" value="CYTOCHROME P450 YJIB-RELATED"/>
    <property type="match status" value="1"/>
</dbReference>
<dbReference type="CDD" id="cd11029">
    <property type="entry name" value="CYP107-like"/>
    <property type="match status" value="1"/>
</dbReference>
<gene>
    <name evidence="5" type="ORF">J2S02_001860</name>
</gene>
<proteinExistence type="inferred from homology"/>
<dbReference type="EMBL" id="JAUSTZ010000003">
    <property type="protein sequence ID" value="MDQ0225516.1"/>
    <property type="molecule type" value="Genomic_DNA"/>
</dbReference>
<dbReference type="PRINTS" id="PR00359">
    <property type="entry name" value="BP450"/>
</dbReference>
<dbReference type="InterPro" id="IPR036396">
    <property type="entry name" value="Cyt_P450_sf"/>
</dbReference>
<dbReference type="Gene3D" id="1.10.630.10">
    <property type="entry name" value="Cytochrome P450"/>
    <property type="match status" value="1"/>
</dbReference>
<keyword evidence="4" id="KW-0560">Oxidoreductase</keyword>
<dbReference type="Proteomes" id="UP001232245">
    <property type="component" value="Unassembled WGS sequence"/>
</dbReference>
<dbReference type="InterPro" id="IPR001128">
    <property type="entry name" value="Cyt_P450"/>
</dbReference>
<keyword evidence="4" id="KW-0479">Metal-binding</keyword>
<evidence type="ECO:0000313" key="6">
    <source>
        <dbReference type="Proteomes" id="UP001232245"/>
    </source>
</evidence>